<dbReference type="EMBL" id="JAJSOW010000105">
    <property type="protein sequence ID" value="KAI9165711.1"/>
    <property type="molecule type" value="Genomic_DNA"/>
</dbReference>
<keyword evidence="4" id="KW-1185">Reference proteome</keyword>
<evidence type="ECO:0000313" key="3">
    <source>
        <dbReference type="EMBL" id="KAI9165711.1"/>
    </source>
</evidence>
<comment type="caution">
    <text evidence="3">The sequence shown here is derived from an EMBL/GenBank/DDBJ whole genome shotgun (WGS) entry which is preliminary data.</text>
</comment>
<evidence type="ECO:0000259" key="2">
    <source>
        <dbReference type="PROSITE" id="PS50891"/>
    </source>
</evidence>
<comment type="similarity">
    <text evidence="1">Belongs to the LOB domain-containing protein family.</text>
</comment>
<evidence type="ECO:0000256" key="1">
    <source>
        <dbReference type="ARBA" id="ARBA00005474"/>
    </source>
</evidence>
<dbReference type="AlphaFoldDB" id="A0AAD5IJ11"/>
<dbReference type="PANTHER" id="PTHR31301">
    <property type="entry name" value="LOB DOMAIN-CONTAINING PROTEIN 4-RELATED"/>
    <property type="match status" value="1"/>
</dbReference>
<name>A0AAD5IJ11_ACENE</name>
<dbReference type="PROSITE" id="PS50891">
    <property type="entry name" value="LOB"/>
    <property type="match status" value="1"/>
</dbReference>
<dbReference type="PANTHER" id="PTHR31301:SF68">
    <property type="entry name" value="LOB DOMAIN-CONTAINING PROTEIN 32-RELATED"/>
    <property type="match status" value="1"/>
</dbReference>
<proteinExistence type="inferred from homology"/>
<dbReference type="Proteomes" id="UP001064489">
    <property type="component" value="Chromosome 10"/>
</dbReference>
<accession>A0AAD5IJ11</accession>
<evidence type="ECO:0000313" key="4">
    <source>
        <dbReference type="Proteomes" id="UP001064489"/>
    </source>
</evidence>
<sequence>MSSSYTHPCAACKAQRRTCTPQCVFKPYFPSDQPLKFEKVNEIFRAKNVAKIISELDVHFREDAINSLVYEAEARLRNPVYGCDGIISDLLAKLKQAETNLQNAKKKLAPYIGSSPPVMPQQQQLENTPSVVNVNPQRLGGECSRMGLVICEQSSERQHHHQ</sequence>
<gene>
    <name evidence="3" type="ORF">LWI28_019229</name>
</gene>
<organism evidence="3 4">
    <name type="scientific">Acer negundo</name>
    <name type="common">Box elder</name>
    <dbReference type="NCBI Taxonomy" id="4023"/>
    <lineage>
        <taxon>Eukaryota</taxon>
        <taxon>Viridiplantae</taxon>
        <taxon>Streptophyta</taxon>
        <taxon>Embryophyta</taxon>
        <taxon>Tracheophyta</taxon>
        <taxon>Spermatophyta</taxon>
        <taxon>Magnoliopsida</taxon>
        <taxon>eudicotyledons</taxon>
        <taxon>Gunneridae</taxon>
        <taxon>Pentapetalae</taxon>
        <taxon>rosids</taxon>
        <taxon>malvids</taxon>
        <taxon>Sapindales</taxon>
        <taxon>Sapindaceae</taxon>
        <taxon>Hippocastanoideae</taxon>
        <taxon>Acereae</taxon>
        <taxon>Acer</taxon>
    </lineage>
</organism>
<reference evidence="3" key="2">
    <citation type="submission" date="2023-02" db="EMBL/GenBank/DDBJ databases">
        <authorList>
            <person name="Swenson N.G."/>
            <person name="Wegrzyn J.L."/>
            <person name="Mcevoy S.L."/>
        </authorList>
    </citation>
    <scope>NUCLEOTIDE SEQUENCE</scope>
    <source>
        <strain evidence="3">91603</strain>
        <tissue evidence="3">Leaf</tissue>
    </source>
</reference>
<feature type="domain" description="LOB" evidence="2">
    <location>
        <begin position="7"/>
        <end position="108"/>
    </location>
</feature>
<protein>
    <recommendedName>
        <fullName evidence="2">LOB domain-containing protein</fullName>
    </recommendedName>
</protein>
<dbReference type="Pfam" id="PF03195">
    <property type="entry name" value="LOB"/>
    <property type="match status" value="1"/>
</dbReference>
<dbReference type="InterPro" id="IPR004883">
    <property type="entry name" value="LOB"/>
</dbReference>
<reference evidence="3" key="1">
    <citation type="journal article" date="2022" name="Plant J.">
        <title>Strategies of tolerance reflected in two North American maple genomes.</title>
        <authorList>
            <person name="McEvoy S.L."/>
            <person name="Sezen U.U."/>
            <person name="Trouern-Trend A."/>
            <person name="McMahon S.M."/>
            <person name="Schaberg P.G."/>
            <person name="Yang J."/>
            <person name="Wegrzyn J.L."/>
            <person name="Swenson N.G."/>
        </authorList>
    </citation>
    <scope>NUCLEOTIDE SEQUENCE</scope>
    <source>
        <strain evidence="3">91603</strain>
    </source>
</reference>